<sequence length="391" mass="45064">MQEMLQAVEPTYRMVSQNARALQGIVDNLGKQLDSVRQHMYLHSALLAPANRCPIEILHEIFKLYFQEYDTSSDTPFVLAAVSTYWRQVIISLPWLWAKVQIQVDIQTFSPRVIEGLSTWLGRAGSTHPLSLRIVFVRKCTINWRSRDDSDWLTEDILENRDASFLFDILRRYSLRWHKLEFIRCPPNVLQVLSGVMGDSVPNLRSLMIDGLEWTASFTHELPHSFPKWLLPKGSHLSLSRDRFLSLHMTSVFQLSNVRSLTLADCTSIMNNRLLLSEFLSHCTSLETCKLRCTAKLDHGTVTLFRTLPSLLDLSVEMETPDKMLHFMILPRLRRLKLSFLEKAYFSSNLRFVQELFGRSRLVHLSGSFNPSPDGVYEFNTIPSTMALKGK</sequence>
<accession>A0A6A4I7M7</accession>
<dbReference type="Gene3D" id="3.80.10.10">
    <property type="entry name" value="Ribonuclease Inhibitor"/>
    <property type="match status" value="1"/>
</dbReference>
<evidence type="ECO:0008006" key="3">
    <source>
        <dbReference type="Google" id="ProtNLM"/>
    </source>
</evidence>
<evidence type="ECO:0000313" key="2">
    <source>
        <dbReference type="Proteomes" id="UP000799118"/>
    </source>
</evidence>
<protein>
    <recommendedName>
        <fullName evidence="3">F-box domain-containing protein</fullName>
    </recommendedName>
</protein>
<dbReference type="AlphaFoldDB" id="A0A6A4I7M7"/>
<dbReference type="EMBL" id="ML769405">
    <property type="protein sequence ID" value="KAE9405960.1"/>
    <property type="molecule type" value="Genomic_DNA"/>
</dbReference>
<gene>
    <name evidence="1" type="ORF">BT96DRAFT_293602</name>
</gene>
<dbReference type="SUPFAM" id="SSF52047">
    <property type="entry name" value="RNI-like"/>
    <property type="match status" value="1"/>
</dbReference>
<evidence type="ECO:0000313" key="1">
    <source>
        <dbReference type="EMBL" id="KAE9405960.1"/>
    </source>
</evidence>
<dbReference type="OrthoDB" id="2934587at2759"/>
<proteinExistence type="predicted"/>
<keyword evidence="2" id="KW-1185">Reference proteome</keyword>
<dbReference type="Proteomes" id="UP000799118">
    <property type="component" value="Unassembled WGS sequence"/>
</dbReference>
<organism evidence="1 2">
    <name type="scientific">Gymnopus androsaceus JB14</name>
    <dbReference type="NCBI Taxonomy" id="1447944"/>
    <lineage>
        <taxon>Eukaryota</taxon>
        <taxon>Fungi</taxon>
        <taxon>Dikarya</taxon>
        <taxon>Basidiomycota</taxon>
        <taxon>Agaricomycotina</taxon>
        <taxon>Agaricomycetes</taxon>
        <taxon>Agaricomycetidae</taxon>
        <taxon>Agaricales</taxon>
        <taxon>Marasmiineae</taxon>
        <taxon>Omphalotaceae</taxon>
        <taxon>Gymnopus</taxon>
    </lineage>
</organism>
<dbReference type="InterPro" id="IPR032675">
    <property type="entry name" value="LRR_dom_sf"/>
</dbReference>
<reference evidence="1" key="1">
    <citation type="journal article" date="2019" name="Environ. Microbiol.">
        <title>Fungal ecological strategies reflected in gene transcription - a case study of two litter decomposers.</title>
        <authorList>
            <person name="Barbi F."/>
            <person name="Kohler A."/>
            <person name="Barry K."/>
            <person name="Baskaran P."/>
            <person name="Daum C."/>
            <person name="Fauchery L."/>
            <person name="Ihrmark K."/>
            <person name="Kuo A."/>
            <person name="LaButti K."/>
            <person name="Lipzen A."/>
            <person name="Morin E."/>
            <person name="Grigoriev I.V."/>
            <person name="Henrissat B."/>
            <person name="Lindahl B."/>
            <person name="Martin F."/>
        </authorList>
    </citation>
    <scope>NUCLEOTIDE SEQUENCE</scope>
    <source>
        <strain evidence="1">JB14</strain>
    </source>
</reference>
<name>A0A6A4I7M7_9AGAR</name>